<name>A0AAV6FYM8_9TELE</name>
<dbReference type="Gene3D" id="1.10.10.60">
    <property type="entry name" value="Homeodomain-like"/>
    <property type="match status" value="1"/>
</dbReference>
<sequence length="353" mass="40367">MEDHALYSAPSTPKPTDNEPTSPVTSSLVLGSELTYKMSDGETRQFIKLRVSNKKLFTGQKHSAKLAWRAILKEMGLHRKLSSVQAKKKWDNLQNKYKDLKNPPPGVTVIPSTWRWFSVMDDAMEGRLDNSAPEVSIASIAASRDSDFKPIKPCRRRYVSTVRMEPVATQPAAVVTLLPRKNEIEFLVNDNDILWTPEGTAGDAMQQEMESDRRDIEQERAQLDSDWGLVEKEREVLERERMVLEHERAGLQRELAALDRDRAALERERASVERDRAAVDRERAVLEKERARLESDRLATGLNNVVSSRDYTTVAMNGRTNTSDGIRQVTLDPECLDRRQKFLDLFEKLIEKF</sequence>
<evidence type="ECO:0000313" key="5">
    <source>
        <dbReference type="Proteomes" id="UP000823561"/>
    </source>
</evidence>
<evidence type="ECO:0000313" key="4">
    <source>
        <dbReference type="EMBL" id="KAG5267549.1"/>
    </source>
</evidence>
<dbReference type="PANTHER" id="PTHR38709:SF1">
    <property type="entry name" value="DREBRIN"/>
    <property type="match status" value="1"/>
</dbReference>
<proteinExistence type="predicted"/>
<dbReference type="InterPro" id="IPR044822">
    <property type="entry name" value="Myb_DNA-bind_4"/>
</dbReference>
<dbReference type="GO" id="GO:0005856">
    <property type="term" value="C:cytoskeleton"/>
    <property type="evidence" value="ECO:0007669"/>
    <property type="project" value="TreeGrafter"/>
</dbReference>
<feature type="coiled-coil region" evidence="1">
    <location>
        <begin position="206"/>
        <end position="296"/>
    </location>
</feature>
<evidence type="ECO:0000256" key="2">
    <source>
        <dbReference type="SAM" id="MobiDB-lite"/>
    </source>
</evidence>
<organism evidence="4 5">
    <name type="scientific">Alosa alosa</name>
    <name type="common">allis shad</name>
    <dbReference type="NCBI Taxonomy" id="278164"/>
    <lineage>
        <taxon>Eukaryota</taxon>
        <taxon>Metazoa</taxon>
        <taxon>Chordata</taxon>
        <taxon>Craniata</taxon>
        <taxon>Vertebrata</taxon>
        <taxon>Euteleostomi</taxon>
        <taxon>Actinopterygii</taxon>
        <taxon>Neopterygii</taxon>
        <taxon>Teleostei</taxon>
        <taxon>Clupei</taxon>
        <taxon>Clupeiformes</taxon>
        <taxon>Clupeoidei</taxon>
        <taxon>Clupeidae</taxon>
        <taxon>Alosa</taxon>
    </lineage>
</organism>
<evidence type="ECO:0000259" key="3">
    <source>
        <dbReference type="Pfam" id="PF13837"/>
    </source>
</evidence>
<feature type="domain" description="Myb/SANT-like DNA-binding" evidence="3">
    <location>
        <begin position="39"/>
        <end position="122"/>
    </location>
</feature>
<reference evidence="4 5" key="1">
    <citation type="submission" date="2020-10" db="EMBL/GenBank/DDBJ databases">
        <title>Chromosome-scale genome assembly of the Allis shad, Alosa alosa.</title>
        <authorList>
            <person name="Margot Z."/>
            <person name="Christophe K."/>
            <person name="Cabau C."/>
            <person name="Louis A."/>
            <person name="Berthelot C."/>
            <person name="Parey E."/>
            <person name="Roest Crollius H."/>
            <person name="Montfort J."/>
            <person name="Robinson-Rechavi M."/>
            <person name="Bucao C."/>
            <person name="Bouchez O."/>
            <person name="Gislard M."/>
            <person name="Lluch J."/>
            <person name="Milhes M."/>
            <person name="Lampietro C."/>
            <person name="Lopez Roques C."/>
            <person name="Donnadieu C."/>
            <person name="Braasch I."/>
            <person name="Desvignes T."/>
            <person name="Postlethwait J."/>
            <person name="Bobe J."/>
            <person name="Guiguen Y."/>
        </authorList>
    </citation>
    <scope>NUCLEOTIDE SEQUENCE [LARGE SCALE GENOMIC DNA]</scope>
    <source>
        <strain evidence="4">M-15738</strain>
        <tissue evidence="4">Blood</tissue>
    </source>
</reference>
<feature type="region of interest" description="Disordered" evidence="2">
    <location>
        <begin position="1"/>
        <end position="25"/>
    </location>
</feature>
<comment type="caution">
    <text evidence="4">The sequence shown here is derived from an EMBL/GenBank/DDBJ whole genome shotgun (WGS) entry which is preliminary data.</text>
</comment>
<dbReference type="EMBL" id="JADWDJ010000017">
    <property type="protein sequence ID" value="KAG5267549.1"/>
    <property type="molecule type" value="Genomic_DNA"/>
</dbReference>
<evidence type="ECO:0000256" key="1">
    <source>
        <dbReference type="SAM" id="Coils"/>
    </source>
</evidence>
<dbReference type="AlphaFoldDB" id="A0AAV6FYM8"/>
<feature type="compositionally biased region" description="Polar residues" evidence="2">
    <location>
        <begin position="9"/>
        <end position="25"/>
    </location>
</feature>
<protein>
    <recommendedName>
        <fullName evidence="3">Myb/SANT-like DNA-binding domain-containing protein</fullName>
    </recommendedName>
</protein>
<dbReference type="Pfam" id="PF13837">
    <property type="entry name" value="Myb_DNA-bind_4"/>
    <property type="match status" value="1"/>
</dbReference>
<dbReference type="PANTHER" id="PTHR38709">
    <property type="entry name" value="SI:CH73-193C12.2-RELATED"/>
    <property type="match status" value="1"/>
</dbReference>
<accession>A0AAV6FYM8</accession>
<gene>
    <name evidence="4" type="ORF">AALO_G00222970</name>
</gene>
<keyword evidence="1" id="KW-0175">Coiled coil</keyword>
<keyword evidence="5" id="KW-1185">Reference proteome</keyword>
<dbReference type="Proteomes" id="UP000823561">
    <property type="component" value="Chromosome 17"/>
</dbReference>